<evidence type="ECO:0000256" key="2">
    <source>
        <dbReference type="ARBA" id="ARBA00022475"/>
    </source>
</evidence>
<proteinExistence type="predicted"/>
<keyword evidence="2" id="KW-1003">Cell membrane</keyword>
<organism evidence="7 8">
    <name type="scientific">Williamsia herbipolensis</name>
    <dbReference type="NCBI Taxonomy" id="1603258"/>
    <lineage>
        <taxon>Bacteria</taxon>
        <taxon>Bacillati</taxon>
        <taxon>Actinomycetota</taxon>
        <taxon>Actinomycetes</taxon>
        <taxon>Mycobacteriales</taxon>
        <taxon>Nocardiaceae</taxon>
        <taxon>Williamsia</taxon>
    </lineage>
</organism>
<feature type="transmembrane region" description="Helical" evidence="6">
    <location>
        <begin position="114"/>
        <end position="133"/>
    </location>
</feature>
<accession>A0AAU4K745</accession>
<dbReference type="RefSeq" id="WP_328858762.1">
    <property type="nucleotide sequence ID" value="NZ_CP108021.1"/>
</dbReference>
<evidence type="ECO:0000256" key="3">
    <source>
        <dbReference type="ARBA" id="ARBA00022692"/>
    </source>
</evidence>
<feature type="transmembrane region" description="Helical" evidence="6">
    <location>
        <begin position="145"/>
        <end position="165"/>
    </location>
</feature>
<keyword evidence="3 6" id="KW-0812">Transmembrane</keyword>
<keyword evidence="5 6" id="KW-0472">Membrane</keyword>
<reference evidence="7 8" key="1">
    <citation type="submission" date="2022-10" db="EMBL/GenBank/DDBJ databases">
        <title>The complete genomes of actinobacterial strains from the NBC collection.</title>
        <authorList>
            <person name="Joergensen T.S."/>
            <person name="Alvarez Arevalo M."/>
            <person name="Sterndorff E.B."/>
            <person name="Faurdal D."/>
            <person name="Vuksanovic O."/>
            <person name="Mourched A.-S."/>
            <person name="Charusanti P."/>
            <person name="Shaw S."/>
            <person name="Blin K."/>
            <person name="Weber T."/>
        </authorList>
    </citation>
    <scope>NUCLEOTIDE SEQUENCE [LARGE SCALE GENOMIC DNA]</scope>
    <source>
        <strain evidence="7 8">NBC_00319</strain>
    </source>
</reference>
<feature type="transmembrane region" description="Helical" evidence="6">
    <location>
        <begin position="256"/>
        <end position="275"/>
    </location>
</feature>
<feature type="transmembrane region" description="Helical" evidence="6">
    <location>
        <begin position="296"/>
        <end position="318"/>
    </location>
</feature>
<dbReference type="KEGG" id="whr:OG579_08420"/>
<evidence type="ECO:0000313" key="8">
    <source>
        <dbReference type="Proteomes" id="UP001432128"/>
    </source>
</evidence>
<evidence type="ECO:0000256" key="6">
    <source>
        <dbReference type="SAM" id="Phobius"/>
    </source>
</evidence>
<keyword evidence="8" id="KW-1185">Reference proteome</keyword>
<dbReference type="Proteomes" id="UP001432128">
    <property type="component" value="Chromosome"/>
</dbReference>
<evidence type="ECO:0000256" key="5">
    <source>
        <dbReference type="ARBA" id="ARBA00023136"/>
    </source>
</evidence>
<comment type="subcellular location">
    <subcellularLocation>
        <location evidence="1">Cell membrane</location>
        <topology evidence="1">Multi-pass membrane protein</topology>
    </subcellularLocation>
</comment>
<evidence type="ECO:0008006" key="9">
    <source>
        <dbReference type="Google" id="ProtNLM"/>
    </source>
</evidence>
<keyword evidence="4 6" id="KW-1133">Transmembrane helix</keyword>
<sequence>MISLAANAAVATVALWLIVARFGPDSYGLYSLLATLILAVSFADLGLGAVLINATTDFRSGAIDRSAFVAVHDSIRRVLWLIAAVIVMVAVGLCVSGQWPAILGGVVGGRSAQIAASLVVAVIGVSIPFGVGPRILQGDGRMSDVVKYSVFGPIVQLVIFLPLVFMLEGPQLLAVAPAVGAFAVAWWTDRRARAELDLQLLRAAPRAGGKRLGRGVLSSSLSYLVISVGLALAFQSQRVVLSHNSSAAELSQYAVVAQYLIPLYSIATVAGQAMWPEYRAADKLLTGRSLRRHIAVFALLGVAGAVVLVCTVTVIGRWLLGGAISLPVATLMAACVYLIVLFAHQPSAMVLTDFRGLAAQAVLVAVAGALTVAGTVWAAGPYGAAGAFAVAGLVVGVVQLVPTYLLACRHVARRQGAR</sequence>
<dbReference type="AlphaFoldDB" id="A0AAU4K745"/>
<feature type="transmembrane region" description="Helical" evidence="6">
    <location>
        <begin position="78"/>
        <end position="102"/>
    </location>
</feature>
<dbReference type="PANTHER" id="PTHR30250">
    <property type="entry name" value="PST FAMILY PREDICTED COLANIC ACID TRANSPORTER"/>
    <property type="match status" value="1"/>
</dbReference>
<dbReference type="InterPro" id="IPR050833">
    <property type="entry name" value="Poly_Biosynth_Transport"/>
</dbReference>
<feature type="transmembrane region" description="Helical" evidence="6">
    <location>
        <begin position="385"/>
        <end position="408"/>
    </location>
</feature>
<evidence type="ECO:0000256" key="4">
    <source>
        <dbReference type="ARBA" id="ARBA00022989"/>
    </source>
</evidence>
<feature type="transmembrane region" description="Helical" evidence="6">
    <location>
        <begin position="30"/>
        <end position="52"/>
    </location>
</feature>
<feature type="transmembrane region" description="Helical" evidence="6">
    <location>
        <begin position="216"/>
        <end position="236"/>
    </location>
</feature>
<feature type="transmembrane region" description="Helical" evidence="6">
    <location>
        <begin position="324"/>
        <end position="344"/>
    </location>
</feature>
<dbReference type="EMBL" id="CP108021">
    <property type="protein sequence ID" value="WUM21778.1"/>
    <property type="molecule type" value="Genomic_DNA"/>
</dbReference>
<dbReference type="PANTHER" id="PTHR30250:SF11">
    <property type="entry name" value="O-ANTIGEN TRANSPORTER-RELATED"/>
    <property type="match status" value="1"/>
</dbReference>
<gene>
    <name evidence="7" type="ORF">OG579_08420</name>
</gene>
<dbReference type="GO" id="GO:0005886">
    <property type="term" value="C:plasma membrane"/>
    <property type="evidence" value="ECO:0007669"/>
    <property type="project" value="UniProtKB-SubCell"/>
</dbReference>
<evidence type="ECO:0000256" key="1">
    <source>
        <dbReference type="ARBA" id="ARBA00004651"/>
    </source>
</evidence>
<evidence type="ECO:0000313" key="7">
    <source>
        <dbReference type="EMBL" id="WUM21778.1"/>
    </source>
</evidence>
<name>A0AAU4K745_9NOCA</name>
<feature type="transmembrane region" description="Helical" evidence="6">
    <location>
        <begin position="356"/>
        <end position="379"/>
    </location>
</feature>
<feature type="transmembrane region" description="Helical" evidence="6">
    <location>
        <begin position="171"/>
        <end position="188"/>
    </location>
</feature>
<protein>
    <recommendedName>
        <fullName evidence="9">Polysaccharide biosynthesis protein</fullName>
    </recommendedName>
</protein>